<accession>A0A168ESD2</accession>
<dbReference type="KEGG" id="ido:I598_0834"/>
<dbReference type="InterPro" id="IPR002347">
    <property type="entry name" value="SDR_fam"/>
</dbReference>
<feature type="domain" description="Ketoreductase" evidence="3">
    <location>
        <begin position="7"/>
        <end position="181"/>
    </location>
</feature>
<dbReference type="InterPro" id="IPR057326">
    <property type="entry name" value="KR_dom"/>
</dbReference>
<dbReference type="AlphaFoldDB" id="A0A168ESD2"/>
<dbReference type="OrthoDB" id="517007at2"/>
<dbReference type="GO" id="GO:0004316">
    <property type="term" value="F:3-oxoacyl-[acyl-carrier-protein] reductase (NADPH) activity"/>
    <property type="evidence" value="ECO:0007669"/>
    <property type="project" value="UniProtKB-EC"/>
</dbReference>
<dbReference type="Pfam" id="PF13561">
    <property type="entry name" value="adh_short_C2"/>
    <property type="match status" value="1"/>
</dbReference>
<evidence type="ECO:0000313" key="4">
    <source>
        <dbReference type="EMBL" id="ANC30409.1"/>
    </source>
</evidence>
<evidence type="ECO:0000256" key="1">
    <source>
        <dbReference type="ARBA" id="ARBA00006484"/>
    </source>
</evidence>
<dbReference type="PANTHER" id="PTHR43943:SF2">
    <property type="entry name" value="DEHYDROGENASE_REDUCTASE 4"/>
    <property type="match status" value="1"/>
</dbReference>
<evidence type="ECO:0000256" key="2">
    <source>
        <dbReference type="ARBA" id="ARBA00023002"/>
    </source>
</evidence>
<dbReference type="RefSeq" id="WP_068201532.1">
    <property type="nucleotide sequence ID" value="NZ_CP014209.1"/>
</dbReference>
<protein>
    <submittedName>
        <fullName evidence="4">3-oxoacyl-[acyl-carrier-protein] reductase FabG</fullName>
        <ecNumber evidence="4">1.1.1.100</ecNumber>
    </submittedName>
</protein>
<dbReference type="CDD" id="cd05233">
    <property type="entry name" value="SDR_c"/>
    <property type="match status" value="1"/>
</dbReference>
<dbReference type="PANTHER" id="PTHR43943">
    <property type="entry name" value="DEHYDROGENASE/REDUCTASE (SDR FAMILY) MEMBER 4"/>
    <property type="match status" value="1"/>
</dbReference>
<dbReference type="PRINTS" id="PR00081">
    <property type="entry name" value="GDHRDH"/>
</dbReference>
<dbReference type="FunFam" id="3.40.50.720:FF:000084">
    <property type="entry name" value="Short-chain dehydrogenase reductase"/>
    <property type="match status" value="1"/>
</dbReference>
<gene>
    <name evidence="4" type="primary">fabG_2</name>
    <name evidence="4" type="ORF">I598_0834</name>
</gene>
<dbReference type="PRINTS" id="PR00080">
    <property type="entry name" value="SDRFAMILY"/>
</dbReference>
<dbReference type="EC" id="1.1.1.100" evidence="4"/>
<dbReference type="STRING" id="1300344.I598_0834"/>
<keyword evidence="2 4" id="KW-0560">Oxidoreductase</keyword>
<dbReference type="InterPro" id="IPR036291">
    <property type="entry name" value="NAD(P)-bd_dom_sf"/>
</dbReference>
<dbReference type="Gene3D" id="3.40.50.720">
    <property type="entry name" value="NAD(P)-binding Rossmann-like Domain"/>
    <property type="match status" value="1"/>
</dbReference>
<dbReference type="EMBL" id="CP014209">
    <property type="protein sequence ID" value="ANC30409.1"/>
    <property type="molecule type" value="Genomic_DNA"/>
</dbReference>
<sequence length="246" mass="25651">MRRFEDKVTIITGGSRGIGYAVAERIVAEGGRVVLTGRKADSLAAAVAQLGEDHASAVAGKADDPAHRDEVLAHTLERHGRLDHLVNNAGINPAWGPALETEPSVIRKIIDVNVVAALEWTRDAVAAGLADSVVNTASIAGTTASPNIAFYGVSKAALINLTAQLAHELAPRLRVNAVAPAVVRTRLAEALYVDREEEVAAGYPLRRLGEPADVAGPVAFLLSSDAAWITGQTLRIDGGASILPLG</sequence>
<keyword evidence="5" id="KW-1185">Reference proteome</keyword>
<evidence type="ECO:0000313" key="5">
    <source>
        <dbReference type="Proteomes" id="UP000076794"/>
    </source>
</evidence>
<name>A0A168ESD2_9MICO</name>
<evidence type="ECO:0000259" key="3">
    <source>
        <dbReference type="SMART" id="SM00822"/>
    </source>
</evidence>
<dbReference type="InterPro" id="IPR020904">
    <property type="entry name" value="Sc_DH/Rdtase_CS"/>
</dbReference>
<proteinExistence type="inferred from homology"/>
<reference evidence="4 5" key="1">
    <citation type="submission" date="2016-01" db="EMBL/GenBank/DDBJ databases">
        <title>Complete genome sequence of a soil Actinobacterium, Isoptericola dokdonensis DS-3.</title>
        <authorList>
            <person name="Kwon S.-K."/>
            <person name="Kim J.F."/>
        </authorList>
    </citation>
    <scope>NUCLEOTIDE SEQUENCE [LARGE SCALE GENOMIC DNA]</scope>
    <source>
        <strain evidence="4 5">DS-3</strain>
    </source>
</reference>
<dbReference type="SUPFAM" id="SSF51735">
    <property type="entry name" value="NAD(P)-binding Rossmann-fold domains"/>
    <property type="match status" value="1"/>
</dbReference>
<organism evidence="4 5">
    <name type="scientific">Isoptericola dokdonensis DS-3</name>
    <dbReference type="NCBI Taxonomy" id="1300344"/>
    <lineage>
        <taxon>Bacteria</taxon>
        <taxon>Bacillati</taxon>
        <taxon>Actinomycetota</taxon>
        <taxon>Actinomycetes</taxon>
        <taxon>Micrococcales</taxon>
        <taxon>Promicromonosporaceae</taxon>
        <taxon>Isoptericola</taxon>
    </lineage>
</organism>
<dbReference type="SMART" id="SM00822">
    <property type="entry name" value="PKS_KR"/>
    <property type="match status" value="1"/>
</dbReference>
<dbReference type="Proteomes" id="UP000076794">
    <property type="component" value="Chromosome"/>
</dbReference>
<dbReference type="PATRIC" id="fig|1300344.3.peg.837"/>
<comment type="similarity">
    <text evidence="1">Belongs to the short-chain dehydrogenases/reductases (SDR) family.</text>
</comment>
<dbReference type="NCBIfam" id="NF005559">
    <property type="entry name" value="PRK07231.1"/>
    <property type="match status" value="1"/>
</dbReference>
<dbReference type="PROSITE" id="PS00061">
    <property type="entry name" value="ADH_SHORT"/>
    <property type="match status" value="1"/>
</dbReference>